<dbReference type="NCBIfam" id="TIGR00350">
    <property type="entry name" value="lytR_cpsA_psr"/>
    <property type="match status" value="1"/>
</dbReference>
<protein>
    <submittedName>
        <fullName evidence="5">LytR family transcriptional regulator</fullName>
    </submittedName>
</protein>
<proteinExistence type="inferred from homology"/>
<dbReference type="PANTHER" id="PTHR33392:SF6">
    <property type="entry name" value="POLYISOPRENYL-TEICHOIC ACID--PEPTIDOGLYCAN TEICHOIC ACID TRANSFERASE TAGU"/>
    <property type="match status" value="1"/>
</dbReference>
<reference evidence="5 6" key="1">
    <citation type="journal article" date="2018" name="Elife">
        <title>Discovery and characterization of a prevalent human gut bacterial enzyme sufficient for the inactivation of a family of plant toxins.</title>
        <authorList>
            <person name="Koppel N."/>
            <person name="Bisanz J.E."/>
            <person name="Pandelia M.E."/>
            <person name="Turnbaugh P.J."/>
            <person name="Balskus E.P."/>
        </authorList>
    </citation>
    <scope>NUCLEOTIDE SEQUENCE [LARGE SCALE GENOMIC DNA]</scope>
    <source>
        <strain evidence="6">anaerobia AP69FAA</strain>
    </source>
</reference>
<dbReference type="Pfam" id="PF03816">
    <property type="entry name" value="LytR_cpsA_psr"/>
    <property type="match status" value="1"/>
</dbReference>
<keyword evidence="3" id="KW-0812">Transmembrane</keyword>
<evidence type="ECO:0000313" key="6">
    <source>
        <dbReference type="Proteomes" id="UP000253792"/>
    </source>
</evidence>
<feature type="compositionally biased region" description="Polar residues" evidence="2">
    <location>
        <begin position="29"/>
        <end position="59"/>
    </location>
</feature>
<evidence type="ECO:0000256" key="2">
    <source>
        <dbReference type="SAM" id="MobiDB-lite"/>
    </source>
</evidence>
<name>A0A369LAD6_9ACTN</name>
<sequence length="499" mass="51440">MAFKKNRRPQANDPLASQVPAGYRPAFTPGSQGSGANNAFRNQAGASQYSRSNPQYSAQRSRKSAKGKKIALGVCCALIVALIGCGTAFAVWYNNVNSQLNTGGKTSEELENINEQLVSSNFNEPFYMMLIGSDKREGDDEGGARSDTNIVVRVDPTSNQATLVSIPRDTMIDIDGYGTNKFNAAYNYGGAAATIREATQLTGASISHYAEVNFEELVSLVDAVGGVDVMVDERIDDTDADNTTDHPENPRIIIEAGEQHLNGEQALVFARSRAYVDGDFTRTANQRKLIQALVDKVLALPVTELPGVIQAAAKCVTTDMKVNDIVSLAQQFKDDGDLVMYSAMLPSVTGYVDGVSYVFADEDKVTEMMKVVDQGGDPSGITGSTSKLAQKYGAGSSAGGSSTGGTATSSGMYAGNDYDTGAASAYSGGYSSSGTGSSSYYGGATGGYADTLSSASGAGTGYSGAASTGGSAGSYGTGGYASGAGTGGYATGTGVGSAY</sequence>
<evidence type="ECO:0000256" key="1">
    <source>
        <dbReference type="ARBA" id="ARBA00006068"/>
    </source>
</evidence>
<feature type="domain" description="Cell envelope-related transcriptional attenuator" evidence="4">
    <location>
        <begin position="145"/>
        <end position="297"/>
    </location>
</feature>
<dbReference type="InterPro" id="IPR004474">
    <property type="entry name" value="LytR_CpsA_psr"/>
</dbReference>
<dbReference type="AlphaFoldDB" id="A0A369LAD6"/>
<dbReference type="PANTHER" id="PTHR33392">
    <property type="entry name" value="POLYISOPRENYL-TEICHOIC ACID--PEPTIDOGLYCAN TEICHOIC ACID TRANSFERASE TAGU"/>
    <property type="match status" value="1"/>
</dbReference>
<evidence type="ECO:0000313" key="5">
    <source>
        <dbReference type="EMBL" id="RDB55637.1"/>
    </source>
</evidence>
<keyword evidence="3" id="KW-1133">Transmembrane helix</keyword>
<dbReference type="Proteomes" id="UP000253792">
    <property type="component" value="Unassembled WGS sequence"/>
</dbReference>
<evidence type="ECO:0000256" key="3">
    <source>
        <dbReference type="SAM" id="Phobius"/>
    </source>
</evidence>
<keyword evidence="6" id="KW-1185">Reference proteome</keyword>
<organism evidence="5 6">
    <name type="scientific">Senegalimassilia anaerobia</name>
    <dbReference type="NCBI Taxonomy" id="1473216"/>
    <lineage>
        <taxon>Bacteria</taxon>
        <taxon>Bacillati</taxon>
        <taxon>Actinomycetota</taxon>
        <taxon>Coriobacteriia</taxon>
        <taxon>Coriobacteriales</taxon>
        <taxon>Coriobacteriaceae</taxon>
        <taxon>Senegalimassilia</taxon>
    </lineage>
</organism>
<dbReference type="InterPro" id="IPR050922">
    <property type="entry name" value="LytR/CpsA/Psr_CW_biosynth"/>
</dbReference>
<dbReference type="Gene3D" id="3.40.630.190">
    <property type="entry name" value="LCP protein"/>
    <property type="match status" value="1"/>
</dbReference>
<dbReference type="STRING" id="1034345.GCA_000236865_00605"/>
<feature type="transmembrane region" description="Helical" evidence="3">
    <location>
        <begin position="70"/>
        <end position="93"/>
    </location>
</feature>
<comment type="caution">
    <text evidence="5">The sequence shown here is derived from an EMBL/GenBank/DDBJ whole genome shotgun (WGS) entry which is preliminary data.</text>
</comment>
<evidence type="ECO:0000259" key="4">
    <source>
        <dbReference type="Pfam" id="PF03816"/>
    </source>
</evidence>
<dbReference type="OrthoDB" id="9782542at2"/>
<keyword evidence="3" id="KW-0472">Membrane</keyword>
<comment type="similarity">
    <text evidence="1">Belongs to the LytR/CpsA/Psr (LCP) family.</text>
</comment>
<dbReference type="EMBL" id="PPTP01000004">
    <property type="protein sequence ID" value="RDB55637.1"/>
    <property type="molecule type" value="Genomic_DNA"/>
</dbReference>
<gene>
    <name evidence="5" type="ORF">C1880_05280</name>
</gene>
<accession>A0A369LAD6</accession>
<dbReference type="RefSeq" id="WP_114620588.1">
    <property type="nucleotide sequence ID" value="NZ_PPTP01000004.1"/>
</dbReference>
<feature type="region of interest" description="Disordered" evidence="2">
    <location>
        <begin position="1"/>
        <end position="61"/>
    </location>
</feature>